<name>A0A931NGE1_9BURK</name>
<protein>
    <submittedName>
        <fullName evidence="2">Helix-turn-helix transcriptional regulator</fullName>
    </submittedName>
</protein>
<sequence>MVQAARPFLEFQRLDALQLPLPDLMRELQRHLDRCIGLDSLVVHWYDEQAGMNEFYADPGWNAEAIEAYVADNRHAQAVHRRIALQRLQARQVYGLDEQVLRGREVYDTVVRPLGLGAVLSLPYWQPGLRAIVSCVRSASGPHKGRFAPADLRQAERLQGALGGLLAREAGPPAPALVQPGAALMVLDADGRLLQACARGRRLLALLEASPAGADFQARLQQALGRLETTADATEFDLSLSDGRYRLRLRPLGALGTARPWVAVEWDRLSHPELKLLTLAREASLSRRELQVAQALLGSASVEAIARQLGVAESTLKTLSRSLYQRLQVSDRQGLWRKFAAA</sequence>
<feature type="domain" description="HTH luxR-type" evidence="1">
    <location>
        <begin position="278"/>
        <end position="342"/>
    </location>
</feature>
<dbReference type="Pfam" id="PF00196">
    <property type="entry name" value="GerE"/>
    <property type="match status" value="1"/>
</dbReference>
<reference evidence="2" key="1">
    <citation type="submission" date="2020-12" db="EMBL/GenBank/DDBJ databases">
        <title>The genome sequence of Inhella sp. 1Y17.</title>
        <authorList>
            <person name="Liu Y."/>
        </authorList>
    </citation>
    <scope>NUCLEOTIDE SEQUENCE</scope>
    <source>
        <strain evidence="2">1Y17</strain>
    </source>
</reference>
<dbReference type="Proteomes" id="UP000613266">
    <property type="component" value="Unassembled WGS sequence"/>
</dbReference>
<accession>A0A931NGE1</accession>
<dbReference type="GO" id="GO:0003677">
    <property type="term" value="F:DNA binding"/>
    <property type="evidence" value="ECO:0007669"/>
    <property type="project" value="InterPro"/>
</dbReference>
<evidence type="ECO:0000313" key="2">
    <source>
        <dbReference type="EMBL" id="MBH9577051.1"/>
    </source>
</evidence>
<evidence type="ECO:0000259" key="1">
    <source>
        <dbReference type="PROSITE" id="PS50043"/>
    </source>
</evidence>
<dbReference type="PROSITE" id="PS50043">
    <property type="entry name" value="HTH_LUXR_2"/>
    <property type="match status" value="1"/>
</dbReference>
<keyword evidence="3" id="KW-1185">Reference proteome</keyword>
<dbReference type="InterPro" id="IPR016032">
    <property type="entry name" value="Sig_transdc_resp-reg_C-effctor"/>
</dbReference>
<dbReference type="SUPFAM" id="SSF46894">
    <property type="entry name" value="C-terminal effector domain of the bipartite response regulators"/>
    <property type="match status" value="1"/>
</dbReference>
<dbReference type="Gene3D" id="1.10.10.10">
    <property type="entry name" value="Winged helix-like DNA-binding domain superfamily/Winged helix DNA-binding domain"/>
    <property type="match status" value="1"/>
</dbReference>
<dbReference type="CDD" id="cd06170">
    <property type="entry name" value="LuxR_C_like"/>
    <property type="match status" value="1"/>
</dbReference>
<organism evidence="2 3">
    <name type="scientific">Inhella proteolytica</name>
    <dbReference type="NCBI Taxonomy" id="2795029"/>
    <lineage>
        <taxon>Bacteria</taxon>
        <taxon>Pseudomonadati</taxon>
        <taxon>Pseudomonadota</taxon>
        <taxon>Betaproteobacteria</taxon>
        <taxon>Burkholderiales</taxon>
        <taxon>Sphaerotilaceae</taxon>
        <taxon>Inhella</taxon>
    </lineage>
</organism>
<dbReference type="InterPro" id="IPR036388">
    <property type="entry name" value="WH-like_DNA-bd_sf"/>
</dbReference>
<evidence type="ECO:0000313" key="3">
    <source>
        <dbReference type="Proteomes" id="UP000613266"/>
    </source>
</evidence>
<dbReference type="EMBL" id="JAEDAK010000005">
    <property type="protein sequence ID" value="MBH9577051.1"/>
    <property type="molecule type" value="Genomic_DNA"/>
</dbReference>
<gene>
    <name evidence="2" type="ORF">I7X39_09045</name>
</gene>
<dbReference type="InterPro" id="IPR000792">
    <property type="entry name" value="Tscrpt_reg_LuxR_C"/>
</dbReference>
<dbReference type="GO" id="GO:0006355">
    <property type="term" value="P:regulation of DNA-templated transcription"/>
    <property type="evidence" value="ECO:0007669"/>
    <property type="project" value="InterPro"/>
</dbReference>
<dbReference type="AlphaFoldDB" id="A0A931NGE1"/>
<proteinExistence type="predicted"/>
<dbReference type="SMART" id="SM00421">
    <property type="entry name" value="HTH_LUXR"/>
    <property type="match status" value="1"/>
</dbReference>
<dbReference type="RefSeq" id="WP_198110820.1">
    <property type="nucleotide sequence ID" value="NZ_JAEDAK010000005.1"/>
</dbReference>
<comment type="caution">
    <text evidence="2">The sequence shown here is derived from an EMBL/GenBank/DDBJ whole genome shotgun (WGS) entry which is preliminary data.</text>
</comment>